<dbReference type="AlphaFoldDB" id="A0A4Y9S812"/>
<dbReference type="PANTHER" id="PTHR35936:SF25">
    <property type="entry name" value="ABC TRANSPORTER SUBSTRATE-BINDING PROTEIN"/>
    <property type="match status" value="1"/>
</dbReference>
<evidence type="ECO:0000256" key="1">
    <source>
        <dbReference type="SAM" id="SignalP"/>
    </source>
</evidence>
<proteinExistence type="predicted"/>
<dbReference type="SUPFAM" id="SSF53850">
    <property type="entry name" value="Periplasmic binding protein-like II"/>
    <property type="match status" value="1"/>
</dbReference>
<evidence type="ECO:0008006" key="4">
    <source>
        <dbReference type="Google" id="ProtNLM"/>
    </source>
</evidence>
<name>A0A4Y9S812_9BURK</name>
<dbReference type="OrthoDB" id="5456414at2"/>
<sequence>MPRRRPALLAASLLLAPPLCAAQEIIHAMYSERPPYMAAQPDGSPAGLTGTPAANAFRHAGVAVEWLRLPTNRQLLRLKDPHALNCAIGWFNVPERTAYSKLTRPIYRDHGWVALSNARFAARAYTSLDELMRHPEVRLLVKDNYSYGGLDPLIQRWRPTIAVSTGSTLKMVQSVGAGLVDLMFITEDESQYILRHQAGEYGANLRVLRFKDMPHGSERHILCSKAVPDEVIDRLNKAITFR</sequence>
<dbReference type="EMBL" id="SPVG01000204">
    <property type="protein sequence ID" value="TFW17464.1"/>
    <property type="molecule type" value="Genomic_DNA"/>
</dbReference>
<comment type="caution">
    <text evidence="2">The sequence shown here is derived from an EMBL/GenBank/DDBJ whole genome shotgun (WGS) entry which is preliminary data.</text>
</comment>
<dbReference type="PANTHER" id="PTHR35936">
    <property type="entry name" value="MEMBRANE-BOUND LYTIC MUREIN TRANSGLYCOSYLASE F"/>
    <property type="match status" value="1"/>
</dbReference>
<dbReference type="RefSeq" id="WP_135203411.1">
    <property type="nucleotide sequence ID" value="NZ_SPVG01000204.1"/>
</dbReference>
<dbReference type="Proteomes" id="UP000297729">
    <property type="component" value="Unassembled WGS sequence"/>
</dbReference>
<organism evidence="2 3">
    <name type="scientific">Duganella callida</name>
    <dbReference type="NCBI Taxonomy" id="2561932"/>
    <lineage>
        <taxon>Bacteria</taxon>
        <taxon>Pseudomonadati</taxon>
        <taxon>Pseudomonadota</taxon>
        <taxon>Betaproteobacteria</taxon>
        <taxon>Burkholderiales</taxon>
        <taxon>Oxalobacteraceae</taxon>
        <taxon>Telluria group</taxon>
        <taxon>Duganella</taxon>
    </lineage>
</organism>
<keyword evidence="3" id="KW-1185">Reference proteome</keyword>
<gene>
    <name evidence="2" type="ORF">E4L98_20570</name>
</gene>
<feature type="chain" id="PRO_5021325016" description="Transporter substrate-binding domain-containing protein" evidence="1">
    <location>
        <begin position="22"/>
        <end position="242"/>
    </location>
</feature>
<accession>A0A4Y9S812</accession>
<evidence type="ECO:0000313" key="2">
    <source>
        <dbReference type="EMBL" id="TFW17464.1"/>
    </source>
</evidence>
<reference evidence="2 3" key="1">
    <citation type="submission" date="2019-03" db="EMBL/GenBank/DDBJ databases">
        <title>Draft Genome Sequence of Duganella callidus sp. nov., a Novel Duganella Species Isolated from Cultivated Soil.</title>
        <authorList>
            <person name="Raths R."/>
            <person name="Peta V."/>
            <person name="Bucking H."/>
        </authorList>
    </citation>
    <scope>NUCLEOTIDE SEQUENCE [LARGE SCALE GENOMIC DNA]</scope>
    <source>
        <strain evidence="2 3">DN04</strain>
    </source>
</reference>
<evidence type="ECO:0000313" key="3">
    <source>
        <dbReference type="Proteomes" id="UP000297729"/>
    </source>
</evidence>
<feature type="signal peptide" evidence="1">
    <location>
        <begin position="1"/>
        <end position="21"/>
    </location>
</feature>
<keyword evidence="1" id="KW-0732">Signal</keyword>
<dbReference type="Gene3D" id="3.40.190.10">
    <property type="entry name" value="Periplasmic binding protein-like II"/>
    <property type="match status" value="2"/>
</dbReference>
<protein>
    <recommendedName>
        <fullName evidence="4">Transporter substrate-binding domain-containing protein</fullName>
    </recommendedName>
</protein>